<dbReference type="AlphaFoldDB" id="A0A7T4TVI0"/>
<dbReference type="PRINTS" id="PR00420">
    <property type="entry name" value="RNGMNOXGNASE"/>
</dbReference>
<dbReference type="InterPro" id="IPR002938">
    <property type="entry name" value="FAD-bd"/>
</dbReference>
<comment type="cofactor">
    <cofactor evidence="1">
        <name>FAD</name>
        <dbReference type="ChEBI" id="CHEBI:57692"/>
    </cofactor>
</comment>
<organism evidence="5 7">
    <name type="scientific">Streptomyces alfalfae</name>
    <dbReference type="NCBI Taxonomy" id="1642299"/>
    <lineage>
        <taxon>Bacteria</taxon>
        <taxon>Bacillati</taxon>
        <taxon>Actinomycetota</taxon>
        <taxon>Actinomycetes</taxon>
        <taxon>Kitasatosporales</taxon>
        <taxon>Streptomycetaceae</taxon>
        <taxon>Streptomyces</taxon>
    </lineage>
</organism>
<evidence type="ECO:0000256" key="1">
    <source>
        <dbReference type="ARBA" id="ARBA00001974"/>
    </source>
</evidence>
<name>A0A7T4TVI0_9ACTN</name>
<reference evidence="5 7" key="1">
    <citation type="submission" date="2020-12" db="EMBL/GenBank/DDBJ databases">
        <title>Identification and biosynthesis of polyene macrolides produced by Streptomyces alfalfae Men-myco-93-63.</title>
        <authorList>
            <person name="Liu D."/>
            <person name="Li Y."/>
            <person name="Liu L."/>
            <person name="Han X."/>
            <person name="Shen F."/>
        </authorList>
    </citation>
    <scope>NUCLEOTIDE SEQUENCE [LARGE SCALE GENOMIC DNA]</scope>
    <source>
        <strain evidence="5 7">Men-myco-93-63</strain>
    </source>
</reference>
<dbReference type="Pfam" id="PF01494">
    <property type="entry name" value="FAD_binding_3"/>
    <property type="match status" value="1"/>
</dbReference>
<proteinExistence type="predicted"/>
<dbReference type="InterPro" id="IPR036188">
    <property type="entry name" value="FAD/NAD-bd_sf"/>
</dbReference>
<dbReference type="Pfam" id="PF21274">
    <property type="entry name" value="Rng_hyd_C"/>
    <property type="match status" value="1"/>
</dbReference>
<dbReference type="Gene3D" id="3.30.70.2450">
    <property type="match status" value="1"/>
</dbReference>
<accession>A0A7T4TVI0</accession>
<protein>
    <submittedName>
        <fullName evidence="5">FAD-dependent monooxygenase</fullName>
    </submittedName>
</protein>
<evidence type="ECO:0000313" key="7">
    <source>
        <dbReference type="Proteomes" id="UP000596130"/>
    </source>
</evidence>
<dbReference type="EMBL" id="CP065959">
    <property type="protein sequence ID" value="QQC93394.1"/>
    <property type="molecule type" value="Genomic_DNA"/>
</dbReference>
<keyword evidence="3" id="KW-0274">FAD</keyword>
<dbReference type="PANTHER" id="PTHR43004">
    <property type="entry name" value="TRK SYSTEM POTASSIUM UPTAKE PROTEIN"/>
    <property type="match status" value="1"/>
</dbReference>
<dbReference type="RefSeq" id="WP_198501388.1">
    <property type="nucleotide sequence ID" value="NZ_CP065959.1"/>
</dbReference>
<dbReference type="GO" id="GO:0071949">
    <property type="term" value="F:FAD binding"/>
    <property type="evidence" value="ECO:0007669"/>
    <property type="project" value="InterPro"/>
</dbReference>
<sequence length="491" mass="52502">MRRGHAEVVIVGGGPVGMLLAADLAAYGRDVCVLEAKPRTTDEPRAGTLHARTVQSLARRGLPHGEAGRAKRRGANREPFHFAGLPGLSITAPATEPPVLVKCPQAELERRFEALARRRGARVLRESQAVRIAQDLDGVEVTVRTAGGQERVRAEYLIGADGARSTVRELGGFSADTHPATVSALMGQVRLMDPAALAPGWHRTERGWTAAKFDARGYGRLMTLDCRGPHPERGRPLTLEELGAEAARIVGHAVPLAEPAHLSRFNDFSRLAGSYRQGRVFLAGDSAHVHFPVGGQGLNTGLLDAVNLGWKLAHVLRGTAGKDLLDTYCQERRPAAQRVIDNTRAQLALMRPDPRLDPLRELVAELLPLPDVSAHLGNLLSAQETSYAPAATGAGRRGTFMPNLALAGPGERDLTALLARGRAVLLLGGDTAQAPRAARGWAHVLTTARAVGPLPGETMRCAVVRPDGHVLWACGDGELAGVLRQWFGDPR</sequence>
<evidence type="ECO:0000259" key="4">
    <source>
        <dbReference type="Pfam" id="PF01494"/>
    </source>
</evidence>
<evidence type="ECO:0000256" key="3">
    <source>
        <dbReference type="ARBA" id="ARBA00022827"/>
    </source>
</evidence>
<keyword evidence="2" id="KW-0285">Flavoprotein</keyword>
<evidence type="ECO:0000256" key="2">
    <source>
        <dbReference type="ARBA" id="ARBA00022630"/>
    </source>
</evidence>
<dbReference type="GO" id="GO:0016709">
    <property type="term" value="F:oxidoreductase activity, acting on paired donors, with incorporation or reduction of molecular oxygen, NAD(P)H as one donor, and incorporation of one atom of oxygen"/>
    <property type="evidence" value="ECO:0007669"/>
    <property type="project" value="UniProtKB-ARBA"/>
</dbReference>
<keyword evidence="5" id="KW-0503">Monooxygenase</keyword>
<dbReference type="PANTHER" id="PTHR43004:SF19">
    <property type="entry name" value="BINDING MONOOXYGENASE, PUTATIVE (JCVI)-RELATED"/>
    <property type="match status" value="1"/>
</dbReference>
<evidence type="ECO:0000313" key="5">
    <source>
        <dbReference type="EMBL" id="QQC87109.1"/>
    </source>
</evidence>
<dbReference type="SUPFAM" id="SSF51905">
    <property type="entry name" value="FAD/NAD(P)-binding domain"/>
    <property type="match status" value="1"/>
</dbReference>
<keyword evidence="5" id="KW-0560">Oxidoreductase</keyword>
<dbReference type="InterPro" id="IPR050641">
    <property type="entry name" value="RIFMO-like"/>
</dbReference>
<dbReference type="Gene3D" id="3.40.30.120">
    <property type="match status" value="1"/>
</dbReference>
<gene>
    <name evidence="5" type="ORF">I8755_00680</name>
    <name evidence="6" type="ORF">I8755_37520</name>
</gene>
<feature type="domain" description="FAD-binding" evidence="4">
    <location>
        <begin position="6"/>
        <end position="343"/>
    </location>
</feature>
<evidence type="ECO:0000313" key="6">
    <source>
        <dbReference type="EMBL" id="QQC93394.1"/>
    </source>
</evidence>
<dbReference type="Proteomes" id="UP000596130">
    <property type="component" value="Chromosome"/>
</dbReference>
<dbReference type="Gene3D" id="3.50.50.60">
    <property type="entry name" value="FAD/NAD(P)-binding domain"/>
    <property type="match status" value="1"/>
</dbReference>
<dbReference type="EMBL" id="CP065959">
    <property type="protein sequence ID" value="QQC87109.1"/>
    <property type="molecule type" value="Genomic_DNA"/>
</dbReference>